<keyword evidence="11" id="KW-1185">Reference proteome</keyword>
<evidence type="ECO:0000313" key="10">
    <source>
        <dbReference type="EMBL" id="MFC6046136.1"/>
    </source>
</evidence>
<proteinExistence type="inferred from homology"/>
<dbReference type="InterPro" id="IPR020846">
    <property type="entry name" value="MFS_dom"/>
</dbReference>
<feature type="transmembrane region" description="Helical" evidence="8">
    <location>
        <begin position="170"/>
        <end position="190"/>
    </location>
</feature>
<feature type="transmembrane region" description="Helical" evidence="8">
    <location>
        <begin position="50"/>
        <end position="70"/>
    </location>
</feature>
<keyword evidence="6 8" id="KW-1133">Transmembrane helix</keyword>
<dbReference type="SUPFAM" id="SSF103473">
    <property type="entry name" value="MFS general substrate transporter"/>
    <property type="match status" value="1"/>
</dbReference>
<dbReference type="PANTHER" id="PTHR43271:SF1">
    <property type="entry name" value="INNER MEMBRANE TRANSPORT PROTEIN YNFM"/>
    <property type="match status" value="1"/>
</dbReference>
<evidence type="ECO:0000256" key="3">
    <source>
        <dbReference type="ARBA" id="ARBA00022448"/>
    </source>
</evidence>
<feature type="transmembrane region" description="Helical" evidence="8">
    <location>
        <begin position="249"/>
        <end position="272"/>
    </location>
</feature>
<keyword evidence="3" id="KW-0813">Transport</keyword>
<dbReference type="CDD" id="cd17324">
    <property type="entry name" value="MFS_NepI_like"/>
    <property type="match status" value="1"/>
</dbReference>
<evidence type="ECO:0000256" key="6">
    <source>
        <dbReference type="ARBA" id="ARBA00022989"/>
    </source>
</evidence>
<evidence type="ECO:0000256" key="2">
    <source>
        <dbReference type="ARBA" id="ARBA00008335"/>
    </source>
</evidence>
<evidence type="ECO:0000256" key="8">
    <source>
        <dbReference type="SAM" id="Phobius"/>
    </source>
</evidence>
<feature type="transmembrane region" description="Helical" evidence="8">
    <location>
        <begin position="218"/>
        <end position="237"/>
    </location>
</feature>
<feature type="transmembrane region" description="Helical" evidence="8">
    <location>
        <begin position="370"/>
        <end position="393"/>
    </location>
</feature>
<protein>
    <submittedName>
        <fullName evidence="10">MFS transporter</fullName>
    </submittedName>
</protein>
<organism evidence="10 11">
    <name type="scientific">Nocardioides hankookensis</name>
    <dbReference type="NCBI Taxonomy" id="443157"/>
    <lineage>
        <taxon>Bacteria</taxon>
        <taxon>Bacillati</taxon>
        <taxon>Actinomycetota</taxon>
        <taxon>Actinomycetes</taxon>
        <taxon>Propionibacteriales</taxon>
        <taxon>Nocardioidaceae</taxon>
        <taxon>Nocardioides</taxon>
    </lineage>
</organism>
<dbReference type="PANTHER" id="PTHR43271">
    <property type="entry name" value="BLL2771 PROTEIN"/>
    <property type="match status" value="1"/>
</dbReference>
<dbReference type="InterPro" id="IPR036259">
    <property type="entry name" value="MFS_trans_sf"/>
</dbReference>
<feature type="domain" description="Major facilitator superfamily (MFS) profile" evidence="9">
    <location>
        <begin position="12"/>
        <end position="397"/>
    </location>
</feature>
<dbReference type="InterPro" id="IPR005829">
    <property type="entry name" value="Sugar_transporter_CS"/>
</dbReference>
<feature type="transmembrane region" description="Helical" evidence="8">
    <location>
        <begin position="16"/>
        <end position="38"/>
    </location>
</feature>
<keyword evidence="5 8" id="KW-0812">Transmembrane</keyword>
<name>A0ABW1LRL3_9ACTN</name>
<dbReference type="PROSITE" id="PS50850">
    <property type="entry name" value="MFS"/>
    <property type="match status" value="1"/>
</dbReference>
<keyword evidence="7 8" id="KW-0472">Membrane</keyword>
<gene>
    <name evidence="10" type="ORF">ACFPYL_23835</name>
</gene>
<dbReference type="EMBL" id="JBHSRJ010000009">
    <property type="protein sequence ID" value="MFC6046136.1"/>
    <property type="molecule type" value="Genomic_DNA"/>
</dbReference>
<sequence>MDIEGHRPGSADYRRVVAALFVAGLATFALLYSTQALLPELAADFGVSTSASTLTLSLTTLGLGFALLVAGPTSELVGRTRLIHGSLIASALVALASAVAPTWSSMLVLRCLEGVALAGLPAVATAYLREELHVSAHARAAGLYIGGTALGGMSGRLLTGAVGELAGWRWALAASGLLALACAATVRVLLPPSAHFVPSPPGLRQVLHRAVRAVSDPALLALYGIGGCSMGMLVAVFNTLGFRLEAAPFHLGLGAASLVFLVYPLGTVSSAVSGRMADRLGRRAVLPFGCVLALAGLLLTLAQSLTAIVVGLGLLVAGFFVVHGIASGWVPARAHAGGVSAAQAASLYLFAYYLGSSVFGSIAGPAWSGAGWSGVVALATVLLAATALLAAVLRRTPVLVPAPTAPRAA</sequence>
<reference evidence="11" key="1">
    <citation type="journal article" date="2019" name="Int. J. Syst. Evol. Microbiol.">
        <title>The Global Catalogue of Microorganisms (GCM) 10K type strain sequencing project: providing services to taxonomists for standard genome sequencing and annotation.</title>
        <authorList>
            <consortium name="The Broad Institute Genomics Platform"/>
            <consortium name="The Broad Institute Genome Sequencing Center for Infectious Disease"/>
            <person name="Wu L."/>
            <person name="Ma J."/>
        </authorList>
    </citation>
    <scope>NUCLEOTIDE SEQUENCE [LARGE SCALE GENOMIC DNA]</scope>
    <source>
        <strain evidence="11">CCUG 54522</strain>
    </source>
</reference>
<comment type="caution">
    <text evidence="10">The sequence shown here is derived from an EMBL/GenBank/DDBJ whole genome shotgun (WGS) entry which is preliminary data.</text>
</comment>
<feature type="transmembrane region" description="Helical" evidence="8">
    <location>
        <begin position="140"/>
        <end position="158"/>
    </location>
</feature>
<feature type="transmembrane region" description="Helical" evidence="8">
    <location>
        <begin position="284"/>
        <end position="302"/>
    </location>
</feature>
<feature type="transmembrane region" description="Helical" evidence="8">
    <location>
        <begin position="107"/>
        <end position="128"/>
    </location>
</feature>
<accession>A0ABW1LRL3</accession>
<dbReference type="Pfam" id="PF07690">
    <property type="entry name" value="MFS_1"/>
    <property type="match status" value="1"/>
</dbReference>
<dbReference type="Proteomes" id="UP001596135">
    <property type="component" value="Unassembled WGS sequence"/>
</dbReference>
<evidence type="ECO:0000256" key="7">
    <source>
        <dbReference type="ARBA" id="ARBA00023136"/>
    </source>
</evidence>
<dbReference type="Gene3D" id="1.20.1250.20">
    <property type="entry name" value="MFS general substrate transporter like domains"/>
    <property type="match status" value="1"/>
</dbReference>
<evidence type="ECO:0000259" key="9">
    <source>
        <dbReference type="PROSITE" id="PS50850"/>
    </source>
</evidence>
<evidence type="ECO:0000256" key="1">
    <source>
        <dbReference type="ARBA" id="ARBA00004651"/>
    </source>
</evidence>
<comment type="similarity">
    <text evidence="2">Belongs to the major facilitator superfamily.</text>
</comment>
<evidence type="ECO:0000256" key="5">
    <source>
        <dbReference type="ARBA" id="ARBA00022692"/>
    </source>
</evidence>
<dbReference type="PROSITE" id="PS00216">
    <property type="entry name" value="SUGAR_TRANSPORT_1"/>
    <property type="match status" value="1"/>
</dbReference>
<evidence type="ECO:0000256" key="4">
    <source>
        <dbReference type="ARBA" id="ARBA00022475"/>
    </source>
</evidence>
<keyword evidence="4" id="KW-1003">Cell membrane</keyword>
<dbReference type="RefSeq" id="WP_379160606.1">
    <property type="nucleotide sequence ID" value="NZ_JBHSRJ010000009.1"/>
</dbReference>
<dbReference type="InterPro" id="IPR011701">
    <property type="entry name" value="MFS"/>
</dbReference>
<evidence type="ECO:0000313" key="11">
    <source>
        <dbReference type="Proteomes" id="UP001596135"/>
    </source>
</evidence>
<feature type="transmembrane region" description="Helical" evidence="8">
    <location>
        <begin position="82"/>
        <end position="101"/>
    </location>
</feature>
<feature type="transmembrane region" description="Helical" evidence="8">
    <location>
        <begin position="308"/>
        <end position="332"/>
    </location>
</feature>
<feature type="transmembrane region" description="Helical" evidence="8">
    <location>
        <begin position="344"/>
        <end position="364"/>
    </location>
</feature>
<comment type="subcellular location">
    <subcellularLocation>
        <location evidence="1">Cell membrane</location>
        <topology evidence="1">Multi-pass membrane protein</topology>
    </subcellularLocation>
</comment>